<comment type="similarity">
    <text evidence="1">Belongs to the ENTR1 family.</text>
</comment>
<sequence length="376" mass="41169">NPGTKRKFSAEKARFFADDSSCLVALWSGGHGAEATPPEVRPSGGRRGGEGRRSAVSRRQWPGIVLSRPAPSSGKAGSLPGQALPGPLRPCLLLDESSFLAESLGLNEDLREPFFADPTALDSLLQDDEDDWSGSYQPSAVEEAHLVRAPSISLSSSPLDSFYCNVSDPQTSPEQPGRNDHISCGCLGKGDQSSPSDQMSPEDGFCRLLQLRYQELKEENSKLRSTLSQNQAVAESQAERIRHLERTLEKSKRKEEKEARELEAMVQQVEENLQLMTKRAVKAENSVIKLKQENTHLQVQMESYKSENKALKSGHLENLTAVKQNADVALQNLLAVITRSKSSIKQLISGAEDLQLVADLLKSLDKISEIPSQGTP</sequence>
<dbReference type="Ensembl" id="ENSNNAT00000011461.1">
    <property type="protein sequence ID" value="ENSNNAP00000010958.1"/>
    <property type="gene ID" value="ENSNNAG00000007320.1"/>
</dbReference>
<organism evidence="6 7">
    <name type="scientific">Naja naja</name>
    <name type="common">Indian cobra</name>
    <dbReference type="NCBI Taxonomy" id="35670"/>
    <lineage>
        <taxon>Eukaryota</taxon>
        <taxon>Metazoa</taxon>
        <taxon>Chordata</taxon>
        <taxon>Craniata</taxon>
        <taxon>Vertebrata</taxon>
        <taxon>Euteleostomi</taxon>
        <taxon>Lepidosauria</taxon>
        <taxon>Squamata</taxon>
        <taxon>Bifurcata</taxon>
        <taxon>Unidentata</taxon>
        <taxon>Episquamata</taxon>
        <taxon>Toxicofera</taxon>
        <taxon>Serpentes</taxon>
        <taxon>Colubroidea</taxon>
        <taxon>Elapidae</taxon>
        <taxon>Elapinae</taxon>
        <taxon>Naja</taxon>
    </lineage>
</organism>
<dbReference type="PANTHER" id="PTHR31259">
    <property type="entry name" value="ENDOSOME-ASSOCIATED TRAFFICKING REGULATOR 1"/>
    <property type="match status" value="1"/>
</dbReference>
<protein>
    <recommendedName>
        <fullName evidence="2">Endosome-associated-trafficking regulator 1</fullName>
    </recommendedName>
</protein>
<accession>A0A8C6X973</accession>
<dbReference type="PANTHER" id="PTHR31259:SF3">
    <property type="entry name" value="ENDOSOME-ASSOCIATED-TRAFFICKING REGULATOR 1"/>
    <property type="match status" value="1"/>
</dbReference>
<dbReference type="Proteomes" id="UP000694559">
    <property type="component" value="Unplaced"/>
</dbReference>
<reference evidence="6" key="1">
    <citation type="submission" date="2025-08" db="UniProtKB">
        <authorList>
            <consortium name="Ensembl"/>
        </authorList>
    </citation>
    <scope>IDENTIFICATION</scope>
</reference>
<keyword evidence="7" id="KW-1185">Reference proteome</keyword>
<dbReference type="InterPro" id="IPR026757">
    <property type="entry name" value="ENTR1"/>
</dbReference>
<evidence type="ECO:0000256" key="4">
    <source>
        <dbReference type="SAM" id="Coils"/>
    </source>
</evidence>
<feature type="coiled-coil region" evidence="4">
    <location>
        <begin position="206"/>
        <end position="307"/>
    </location>
</feature>
<evidence type="ECO:0000256" key="1">
    <source>
        <dbReference type="ARBA" id="ARBA00007791"/>
    </source>
</evidence>
<evidence type="ECO:0000256" key="3">
    <source>
        <dbReference type="ARBA" id="ARBA00023054"/>
    </source>
</evidence>
<feature type="region of interest" description="Disordered" evidence="5">
    <location>
        <begin position="30"/>
        <end position="82"/>
    </location>
</feature>
<dbReference type="GO" id="GO:0030496">
    <property type="term" value="C:midbody"/>
    <property type="evidence" value="ECO:0007669"/>
    <property type="project" value="TreeGrafter"/>
</dbReference>
<dbReference type="GO" id="GO:0045724">
    <property type="term" value="P:positive regulation of cilium assembly"/>
    <property type="evidence" value="ECO:0007669"/>
    <property type="project" value="TreeGrafter"/>
</dbReference>
<evidence type="ECO:0000256" key="5">
    <source>
        <dbReference type="SAM" id="MobiDB-lite"/>
    </source>
</evidence>
<evidence type="ECO:0000256" key="2">
    <source>
        <dbReference type="ARBA" id="ARBA00016007"/>
    </source>
</evidence>
<dbReference type="AlphaFoldDB" id="A0A8C6X973"/>
<evidence type="ECO:0000313" key="6">
    <source>
        <dbReference type="Ensembl" id="ENSNNAP00000010958.1"/>
    </source>
</evidence>
<dbReference type="GO" id="GO:0005813">
    <property type="term" value="C:centrosome"/>
    <property type="evidence" value="ECO:0007669"/>
    <property type="project" value="TreeGrafter"/>
</dbReference>
<name>A0A8C6X973_NAJNA</name>
<proteinExistence type="inferred from homology"/>
<dbReference type="GO" id="GO:0032465">
    <property type="term" value="P:regulation of cytokinesis"/>
    <property type="evidence" value="ECO:0007669"/>
    <property type="project" value="TreeGrafter"/>
</dbReference>
<dbReference type="GO" id="GO:0005769">
    <property type="term" value="C:early endosome"/>
    <property type="evidence" value="ECO:0007669"/>
    <property type="project" value="TreeGrafter"/>
</dbReference>
<dbReference type="GO" id="GO:1903566">
    <property type="term" value="P:positive regulation of protein localization to cilium"/>
    <property type="evidence" value="ECO:0007669"/>
    <property type="project" value="TreeGrafter"/>
</dbReference>
<reference evidence="6" key="2">
    <citation type="submission" date="2025-09" db="UniProtKB">
        <authorList>
            <consortium name="Ensembl"/>
        </authorList>
    </citation>
    <scope>IDENTIFICATION</scope>
</reference>
<dbReference type="GO" id="GO:0055037">
    <property type="term" value="C:recycling endosome"/>
    <property type="evidence" value="ECO:0007669"/>
    <property type="project" value="TreeGrafter"/>
</dbReference>
<evidence type="ECO:0000313" key="7">
    <source>
        <dbReference type="Proteomes" id="UP000694559"/>
    </source>
</evidence>
<keyword evidence="3 4" id="KW-0175">Coiled coil</keyword>
<dbReference type="GO" id="GO:0036064">
    <property type="term" value="C:ciliary basal body"/>
    <property type="evidence" value="ECO:0007669"/>
    <property type="project" value="TreeGrafter"/>
</dbReference>
<dbReference type="GeneTree" id="ENSGT00390000000560"/>